<dbReference type="AlphaFoldDB" id="K2PPA0"/>
<gene>
    <name evidence="1" type="ORF">I215_12928</name>
</gene>
<comment type="caution">
    <text evidence="1">The sequence shown here is derived from an EMBL/GenBank/DDBJ whole genome shotgun (WGS) entry which is preliminary data.</text>
</comment>
<dbReference type="RefSeq" id="WP_008992424.1">
    <property type="nucleotide sequence ID" value="NZ_AMSG01000024.1"/>
</dbReference>
<dbReference type="EMBL" id="AMSG01000024">
    <property type="protein sequence ID" value="EKF54320.1"/>
    <property type="molecule type" value="Genomic_DNA"/>
</dbReference>
<dbReference type="eggNOG" id="ENOG5032SIN">
    <property type="taxonomic scope" value="Bacteria"/>
</dbReference>
<dbReference type="STRING" id="555500.I215_12928"/>
<organism evidence="1 2">
    <name type="scientific">Galbibacter marinus</name>
    <dbReference type="NCBI Taxonomy" id="555500"/>
    <lineage>
        <taxon>Bacteria</taxon>
        <taxon>Pseudomonadati</taxon>
        <taxon>Bacteroidota</taxon>
        <taxon>Flavobacteriia</taxon>
        <taxon>Flavobacteriales</taxon>
        <taxon>Flavobacteriaceae</taxon>
        <taxon>Galbibacter</taxon>
    </lineage>
</organism>
<evidence type="ECO:0000313" key="2">
    <source>
        <dbReference type="Proteomes" id="UP000007364"/>
    </source>
</evidence>
<reference evidence="1 2" key="1">
    <citation type="journal article" date="2012" name="J. Bacteriol.">
        <title>Genome Sequence of Galbibacter marinum Type Strain ck-I2-15.</title>
        <authorList>
            <person name="Lai Q."/>
            <person name="Li C."/>
            <person name="Shao Z."/>
        </authorList>
    </citation>
    <scope>NUCLEOTIDE SEQUENCE [LARGE SCALE GENOMIC DNA]</scope>
    <source>
        <strain evidence="2">ck-I2-15</strain>
    </source>
</reference>
<evidence type="ECO:0000313" key="1">
    <source>
        <dbReference type="EMBL" id="EKF54320.1"/>
    </source>
</evidence>
<protein>
    <submittedName>
        <fullName evidence="1">Ribonuclease Z</fullName>
    </submittedName>
</protein>
<name>K2PPA0_9FLAO</name>
<dbReference type="OrthoDB" id="1442602at2"/>
<accession>K2PPA0</accession>
<keyword evidence="2" id="KW-1185">Reference proteome</keyword>
<proteinExistence type="predicted"/>
<dbReference type="Proteomes" id="UP000007364">
    <property type="component" value="Unassembled WGS sequence"/>
</dbReference>
<sequence length="110" mass="12575">MIIDSQENITVLTQEKVSLNTFLENFKKALPGVEKNHLILNLLSLTKVSANDLMEFLEFSRKHKQANKSFVLVANAVDFDKVHIELSVAPTLKEAYDVIEIEDIERDLDF</sequence>